<keyword evidence="5" id="KW-1185">Reference proteome</keyword>
<dbReference type="AlphaFoldDB" id="A0A9X2KI84"/>
<proteinExistence type="inferred from homology"/>
<dbReference type="GO" id="GO:0046657">
    <property type="term" value="P:folic acid catabolic process"/>
    <property type="evidence" value="ECO:0007669"/>
    <property type="project" value="TreeGrafter"/>
</dbReference>
<dbReference type="Pfam" id="PF07687">
    <property type="entry name" value="M20_dimer"/>
    <property type="match status" value="1"/>
</dbReference>
<dbReference type="PANTHER" id="PTHR30575:SF0">
    <property type="entry name" value="XAA-ARG DIPEPTIDASE"/>
    <property type="match status" value="1"/>
</dbReference>
<dbReference type="SUPFAM" id="SSF55031">
    <property type="entry name" value="Bacterial exopeptidase dimerisation domain"/>
    <property type="match status" value="1"/>
</dbReference>
<feature type="region of interest" description="Disordered" evidence="2">
    <location>
        <begin position="1"/>
        <end position="22"/>
    </location>
</feature>
<dbReference type="GO" id="GO:0071713">
    <property type="term" value="F:para-aminobenzoyl-glutamate hydrolase activity"/>
    <property type="evidence" value="ECO:0007669"/>
    <property type="project" value="TreeGrafter"/>
</dbReference>
<dbReference type="NCBIfam" id="TIGR01891">
    <property type="entry name" value="amidohydrolases"/>
    <property type="match status" value="1"/>
</dbReference>
<name>A0A9X2KI84_9MICC</name>
<feature type="compositionally biased region" description="Low complexity" evidence="2">
    <location>
        <begin position="1"/>
        <end position="12"/>
    </location>
</feature>
<dbReference type="GO" id="GO:0016805">
    <property type="term" value="F:dipeptidase activity"/>
    <property type="evidence" value="ECO:0007669"/>
    <property type="project" value="InterPro"/>
</dbReference>
<evidence type="ECO:0000313" key="4">
    <source>
        <dbReference type="EMBL" id="MCP3425604.1"/>
    </source>
</evidence>
<dbReference type="GO" id="GO:0005737">
    <property type="term" value="C:cytoplasm"/>
    <property type="evidence" value="ECO:0007669"/>
    <property type="project" value="TreeGrafter"/>
</dbReference>
<accession>A0A9X2KI84</accession>
<dbReference type="SUPFAM" id="SSF53187">
    <property type="entry name" value="Zn-dependent exopeptidases"/>
    <property type="match status" value="1"/>
</dbReference>
<dbReference type="InterPro" id="IPR017439">
    <property type="entry name" value="Amidohydrolase"/>
</dbReference>
<sequence>MTADPHARTAAPAPRPDDDAAARSRVLASIASAAPALTDLSERLHAHPEVAWQEHRAAAWTAEALAGHGFEVTTSYLGFPTAIRARLGTGRRRVGLMAEYDALPGLGHACGHNIITAASVGAAAALAGFAEERDLTVEVYGTPAEEGGGGKIELLKKGAFAGLDLALMVHPSPVDWAEARPFAVSHSHIEYRGRSAHAGAYPDRGVNANDAFLIAQTSLGLLRQQLPPDTRVHGIQTTGGQAPNAIPDRTDGRWYVRAGTLAELEGVQARVERCFRAGALATGCELTITPESEPYAEFRTEHRALEIYQRQAESLGRRFDAPPEHATMNRASTDMGNVSQVVPAIHPYIGLGCYPAANHQPDFEAHCVGEAADRAIADGAAALALTALEYLGEPEG</sequence>
<evidence type="ECO:0000256" key="2">
    <source>
        <dbReference type="SAM" id="MobiDB-lite"/>
    </source>
</evidence>
<dbReference type="PIRSF" id="PIRSF037226">
    <property type="entry name" value="Amidohydrolase_ACY1L2_prd"/>
    <property type="match status" value="1"/>
</dbReference>
<comment type="caution">
    <text evidence="4">The sequence shown here is derived from an EMBL/GenBank/DDBJ whole genome shotgun (WGS) entry which is preliminary data.</text>
</comment>
<dbReference type="PANTHER" id="PTHR30575">
    <property type="entry name" value="PEPTIDASE M20"/>
    <property type="match status" value="1"/>
</dbReference>
<dbReference type="InterPro" id="IPR036264">
    <property type="entry name" value="Bact_exopeptidase_dim_dom"/>
</dbReference>
<dbReference type="Pfam" id="PF01546">
    <property type="entry name" value="Peptidase_M20"/>
    <property type="match status" value="1"/>
</dbReference>
<reference evidence="4" key="1">
    <citation type="submission" date="2022-06" db="EMBL/GenBank/DDBJ databases">
        <title>Rothia sp. isolated from sandalwood seedling.</title>
        <authorList>
            <person name="Tuikhar N."/>
            <person name="Kirdat K."/>
            <person name="Thorat V."/>
            <person name="Swetha P."/>
            <person name="Padma S."/>
            <person name="Sundararaj R."/>
            <person name="Yadav A."/>
        </authorList>
    </citation>
    <scope>NUCLEOTIDE SEQUENCE</scope>
    <source>
        <strain evidence="4">AR01</strain>
    </source>
</reference>
<protein>
    <recommendedName>
        <fullName evidence="1">Peptidase M20 domain-containing protein 2</fullName>
    </recommendedName>
</protein>
<dbReference type="Gene3D" id="3.40.630.10">
    <property type="entry name" value="Zn peptidases"/>
    <property type="match status" value="1"/>
</dbReference>
<dbReference type="FunFam" id="3.30.70.360:FF:000004">
    <property type="entry name" value="Peptidase M20 domain-containing protein 2"/>
    <property type="match status" value="1"/>
</dbReference>
<dbReference type="InterPro" id="IPR011650">
    <property type="entry name" value="Peptidase_M20_dimer"/>
</dbReference>
<dbReference type="InterPro" id="IPR052030">
    <property type="entry name" value="Peptidase_M20/M20A_hydrolases"/>
</dbReference>
<dbReference type="Gene3D" id="3.30.70.360">
    <property type="match status" value="1"/>
</dbReference>
<comment type="similarity">
    <text evidence="1">Belongs to the peptidase M20A family.</text>
</comment>
<dbReference type="InterPro" id="IPR017144">
    <property type="entry name" value="Xaa-Arg_dipeptidase"/>
</dbReference>
<feature type="domain" description="Peptidase M20 dimerisation" evidence="3">
    <location>
        <begin position="188"/>
        <end position="277"/>
    </location>
</feature>
<dbReference type="RefSeq" id="WP_254165884.1">
    <property type="nucleotide sequence ID" value="NZ_JANAFB010000011.1"/>
</dbReference>
<dbReference type="EMBL" id="JANAFB010000011">
    <property type="protein sequence ID" value="MCP3425604.1"/>
    <property type="molecule type" value="Genomic_DNA"/>
</dbReference>
<organism evidence="4 5">
    <name type="scientific">Rothia santali</name>
    <dbReference type="NCBI Taxonomy" id="2949643"/>
    <lineage>
        <taxon>Bacteria</taxon>
        <taxon>Bacillati</taxon>
        <taxon>Actinomycetota</taxon>
        <taxon>Actinomycetes</taxon>
        <taxon>Micrococcales</taxon>
        <taxon>Micrococcaceae</taxon>
        <taxon>Rothia</taxon>
    </lineage>
</organism>
<evidence type="ECO:0000313" key="5">
    <source>
        <dbReference type="Proteomes" id="UP001139502"/>
    </source>
</evidence>
<dbReference type="Proteomes" id="UP001139502">
    <property type="component" value="Unassembled WGS sequence"/>
</dbReference>
<evidence type="ECO:0000259" key="3">
    <source>
        <dbReference type="Pfam" id="PF07687"/>
    </source>
</evidence>
<gene>
    <name evidence="4" type="ORF">NBM05_06140</name>
</gene>
<dbReference type="InterPro" id="IPR002933">
    <property type="entry name" value="Peptidase_M20"/>
</dbReference>
<evidence type="ECO:0000256" key="1">
    <source>
        <dbReference type="PIRNR" id="PIRNR037226"/>
    </source>
</evidence>